<dbReference type="EMBL" id="JANPWB010000001">
    <property type="protein sequence ID" value="KAJ1214046.1"/>
    <property type="molecule type" value="Genomic_DNA"/>
</dbReference>
<keyword evidence="2" id="KW-0472">Membrane</keyword>
<feature type="compositionally biased region" description="Polar residues" evidence="1">
    <location>
        <begin position="129"/>
        <end position="147"/>
    </location>
</feature>
<feature type="compositionally biased region" description="Basic and acidic residues" evidence="1">
    <location>
        <begin position="159"/>
        <end position="174"/>
    </location>
</feature>
<comment type="caution">
    <text evidence="3">The sequence shown here is derived from an EMBL/GenBank/DDBJ whole genome shotgun (WGS) entry which is preliminary data.</text>
</comment>
<keyword evidence="4" id="KW-1185">Reference proteome</keyword>
<gene>
    <name evidence="3" type="ORF">NDU88_001674</name>
</gene>
<proteinExistence type="predicted"/>
<feature type="transmembrane region" description="Helical" evidence="2">
    <location>
        <begin position="31"/>
        <end position="54"/>
    </location>
</feature>
<protein>
    <submittedName>
        <fullName evidence="3">Uncharacterized protein</fullName>
    </submittedName>
</protein>
<evidence type="ECO:0000313" key="4">
    <source>
        <dbReference type="Proteomes" id="UP001066276"/>
    </source>
</evidence>
<keyword evidence="2" id="KW-1133">Transmembrane helix</keyword>
<reference evidence="3" key="1">
    <citation type="journal article" date="2022" name="bioRxiv">
        <title>Sequencing and chromosome-scale assembly of the giantPleurodeles waltlgenome.</title>
        <authorList>
            <person name="Brown T."/>
            <person name="Elewa A."/>
            <person name="Iarovenko S."/>
            <person name="Subramanian E."/>
            <person name="Araus A.J."/>
            <person name="Petzold A."/>
            <person name="Susuki M."/>
            <person name="Suzuki K.-i.T."/>
            <person name="Hayashi T."/>
            <person name="Toyoda A."/>
            <person name="Oliveira C."/>
            <person name="Osipova E."/>
            <person name="Leigh N.D."/>
            <person name="Simon A."/>
            <person name="Yun M.H."/>
        </authorList>
    </citation>
    <scope>NUCLEOTIDE SEQUENCE</scope>
    <source>
        <strain evidence="3">20211129_DDA</strain>
        <tissue evidence="3">Liver</tissue>
    </source>
</reference>
<feature type="compositionally biased region" description="Basic and acidic residues" evidence="1">
    <location>
        <begin position="95"/>
        <end position="116"/>
    </location>
</feature>
<name>A0AAV7WMU5_PLEWA</name>
<sequence>MTPPRYSAYAPLHTSLVSLLLPSARQSVRTVTGSALCCSLLLLVLLLVLLPLLWGPKCLGPHDATAEPPDSRRCRRPCPRPGRASLDGSCSRGRLGGEGRGGARDPRGGQRLRLPDSPKLQPGGPPRSLNRSNWTAQLLKPAQTSWPSEVAGAGSEGTLCERRPLLKQRSGSDS</sequence>
<accession>A0AAV7WMU5</accession>
<organism evidence="3 4">
    <name type="scientific">Pleurodeles waltl</name>
    <name type="common">Iberian ribbed newt</name>
    <dbReference type="NCBI Taxonomy" id="8319"/>
    <lineage>
        <taxon>Eukaryota</taxon>
        <taxon>Metazoa</taxon>
        <taxon>Chordata</taxon>
        <taxon>Craniata</taxon>
        <taxon>Vertebrata</taxon>
        <taxon>Euteleostomi</taxon>
        <taxon>Amphibia</taxon>
        <taxon>Batrachia</taxon>
        <taxon>Caudata</taxon>
        <taxon>Salamandroidea</taxon>
        <taxon>Salamandridae</taxon>
        <taxon>Pleurodelinae</taxon>
        <taxon>Pleurodeles</taxon>
    </lineage>
</organism>
<dbReference type="AlphaFoldDB" id="A0AAV7WMU5"/>
<evidence type="ECO:0000256" key="2">
    <source>
        <dbReference type="SAM" id="Phobius"/>
    </source>
</evidence>
<evidence type="ECO:0000256" key="1">
    <source>
        <dbReference type="SAM" id="MobiDB-lite"/>
    </source>
</evidence>
<keyword evidence="2" id="KW-0812">Transmembrane</keyword>
<feature type="region of interest" description="Disordered" evidence="1">
    <location>
        <begin position="61"/>
        <end position="174"/>
    </location>
</feature>
<evidence type="ECO:0000313" key="3">
    <source>
        <dbReference type="EMBL" id="KAJ1214046.1"/>
    </source>
</evidence>
<dbReference type="Proteomes" id="UP001066276">
    <property type="component" value="Chromosome 1_1"/>
</dbReference>